<feature type="region of interest" description="Disordered" evidence="4">
    <location>
        <begin position="267"/>
        <end position="308"/>
    </location>
</feature>
<feature type="binding site" evidence="3">
    <location>
        <position position="82"/>
    </location>
    <ligand>
        <name>Ca(2+)</name>
        <dbReference type="ChEBI" id="CHEBI:29108"/>
    </ligand>
</feature>
<dbReference type="EC" id="1.11.1.6" evidence="5"/>
<evidence type="ECO:0000256" key="1">
    <source>
        <dbReference type="ARBA" id="ARBA00007644"/>
    </source>
</evidence>
<proteinExistence type="inferred from homology"/>
<sequence>MNLSIKQPISDTITMLTNLKEVYFMFYYKEEIINMIKPDKPDPAAAKVLQEILGGHYGEMRTMMQYFFQSSNFRGKEKQYRDLLRGVFLEEISHVELVQHTINQLLTGSSEPTPGNAGIDTAPLDEAVKHANPHHFIVGAQSSLPVDAAGNPWNGSWVYSHGNLISDLLDNVVLESTGVLQKTRIYEMSSNQTFRETLAFLIVRDNAHQNAFAKALETLGVEWGKLFPVPNYDINKYPECRKYVDMGFHNAQFNFSLDPTRMGEIFQGESPSRNKGTLTVTDPPKGFPVPELPEMPNEHSPGLKDMDF</sequence>
<dbReference type="CDD" id="cd01051">
    <property type="entry name" value="Mn_catalase"/>
    <property type="match status" value="1"/>
</dbReference>
<evidence type="ECO:0000256" key="4">
    <source>
        <dbReference type="SAM" id="MobiDB-lite"/>
    </source>
</evidence>
<keyword evidence="2" id="KW-0464">Manganese</keyword>
<dbReference type="Pfam" id="PF05067">
    <property type="entry name" value="Mn_catalase"/>
    <property type="match status" value="1"/>
</dbReference>
<keyword evidence="5" id="KW-0560">Oxidoreductase</keyword>
<reference evidence="5 6" key="1">
    <citation type="journal article" date="2006" name="J. Bacteriol.">
        <title>Pathogenomic sequence analysis of Bacillus cereus and Bacillus thuringiensis isolates closely related to Bacillus anthracis.</title>
        <authorList>
            <person name="Han C.S."/>
            <person name="Xie G."/>
            <person name="Challacombe J.F."/>
            <person name="Altherr M.R."/>
            <person name="Bhotika S.S."/>
            <person name="Brown N."/>
            <person name="Bruce D."/>
            <person name="Campbell C.S."/>
            <person name="Campbell M.L."/>
            <person name="Chen J."/>
            <person name="Chertkov O."/>
            <person name="Cleland C."/>
            <person name="Dimitrijevic M."/>
            <person name="Doggett N.A."/>
            <person name="Fawcett J.J."/>
            <person name="Glavina T."/>
            <person name="Goodwin L.A."/>
            <person name="Green L.D."/>
            <person name="Hill K.K."/>
            <person name="Hitchcock P."/>
            <person name="Jackson P.J."/>
            <person name="Keim P."/>
            <person name="Kewalramani A.R."/>
            <person name="Longmire J."/>
            <person name="Lucas S."/>
            <person name="Malfatti S."/>
            <person name="McMurry K."/>
            <person name="Meincke L.J."/>
            <person name="Misra M."/>
            <person name="Moseman B.L."/>
            <person name="Mundt M."/>
            <person name="Munk A.C."/>
            <person name="Okinaka R.T."/>
            <person name="Parson-Quintana B."/>
            <person name="Reilly L.P."/>
            <person name="Richardson P."/>
            <person name="Robinson D.L."/>
            <person name="Rubin E."/>
            <person name="Saunders E."/>
            <person name="Tapia R."/>
            <person name="Tesmer J.G."/>
            <person name="Thayer N."/>
            <person name="Thompson L.S."/>
            <person name="Tice H."/>
            <person name="Ticknor L.O."/>
            <person name="Wills P.L."/>
            <person name="Brettin T.S."/>
            <person name="Gilna P."/>
        </authorList>
    </citation>
    <scope>NUCLEOTIDE SEQUENCE [LARGE SCALE GENOMIC DNA]</scope>
    <source>
        <strain evidence="5 6">97-27</strain>
    </source>
</reference>
<dbReference type="PATRIC" id="fig|281309.8.peg.3063"/>
<comment type="cofactor">
    <cofactor evidence="2">
        <name>Mn(2+)</name>
        <dbReference type="ChEBI" id="CHEBI:29035"/>
    </cofactor>
    <text evidence="2">Binds 2 manganese ions per subunit.</text>
</comment>
<feature type="binding site" evidence="3">
    <location>
        <position position="256"/>
    </location>
    <ligand>
        <name>Ca(2+)</name>
        <dbReference type="ChEBI" id="CHEBI:29108"/>
    </ligand>
</feature>
<dbReference type="InterPro" id="IPR039377">
    <property type="entry name" value="Mn_catalase_dom"/>
</dbReference>
<gene>
    <name evidence="5" type="ordered locus">BT9727_2882</name>
</gene>
<evidence type="ECO:0000313" key="6">
    <source>
        <dbReference type="Proteomes" id="UP000001301"/>
    </source>
</evidence>
<evidence type="ECO:0000313" key="5">
    <source>
        <dbReference type="EMBL" id="AAT60206.1"/>
    </source>
</evidence>
<dbReference type="GO" id="GO:0046872">
    <property type="term" value="F:metal ion binding"/>
    <property type="evidence" value="ECO:0007669"/>
    <property type="project" value="UniProtKB-KW"/>
</dbReference>
<keyword evidence="5" id="KW-0575">Peroxidase</keyword>
<dbReference type="InterPro" id="IPR007760">
    <property type="entry name" value="Mn_catalase"/>
</dbReference>
<feature type="binding site" evidence="2">
    <location>
        <position position="208"/>
    </location>
    <ligand>
        <name>Mn(2+)</name>
        <dbReference type="ChEBI" id="CHEBI:29035"/>
        <label>1</label>
    </ligand>
</feature>
<dbReference type="HOGENOM" id="CLU_057467_1_0_9"/>
<dbReference type="GO" id="GO:0004096">
    <property type="term" value="F:catalase activity"/>
    <property type="evidence" value="ECO:0007669"/>
    <property type="project" value="UniProtKB-EC"/>
</dbReference>
<comment type="similarity">
    <text evidence="1">Belongs to the manganese catalase family.</text>
</comment>
<feature type="compositionally biased region" description="Polar residues" evidence="4">
    <location>
        <begin position="269"/>
        <end position="280"/>
    </location>
</feature>
<feature type="binding site" evidence="2">
    <location>
        <position position="175"/>
    </location>
    <ligand>
        <name>Mn(2+)</name>
        <dbReference type="ChEBI" id="CHEBI:29035"/>
        <label>1</label>
    </ligand>
</feature>
<feature type="binding site" evidence="2">
    <location>
        <position position="91"/>
    </location>
    <ligand>
        <name>Mn(2+)</name>
        <dbReference type="ChEBI" id="CHEBI:29035"/>
        <label>1</label>
    </ligand>
</feature>
<evidence type="ECO:0000256" key="2">
    <source>
        <dbReference type="PIRSR" id="PIRSR607760-1"/>
    </source>
</evidence>
<dbReference type="KEGG" id="btk:BT9727_2882"/>
<dbReference type="FunFam" id="1.20.1260.10:FF:000036">
    <property type="entry name" value="Catalase, Mn-containing"/>
    <property type="match status" value="1"/>
</dbReference>
<dbReference type="Gene3D" id="1.20.1260.10">
    <property type="match status" value="1"/>
</dbReference>
<dbReference type="InterPro" id="IPR012347">
    <property type="entry name" value="Ferritin-like"/>
</dbReference>
<keyword evidence="2" id="KW-0479">Metal-binding</keyword>
<dbReference type="EMBL" id="AE017355">
    <property type="protein sequence ID" value="AAT60206.1"/>
    <property type="molecule type" value="Genomic_DNA"/>
</dbReference>
<comment type="cofactor">
    <cofactor evidence="3">
        <name>Ca(2+)</name>
        <dbReference type="ChEBI" id="CHEBI:29108"/>
    </cofactor>
    <text evidence="3">Binds 1 Ca(2+) ion per subunit.</text>
</comment>
<keyword evidence="3" id="KW-0106">Calcium</keyword>
<dbReference type="InterPro" id="IPR009078">
    <property type="entry name" value="Ferritin-like_SF"/>
</dbReference>
<name>Q6HGX0_BACHK</name>
<feature type="binding site" evidence="3">
    <location>
        <position position="254"/>
    </location>
    <ligand>
        <name>Ca(2+)</name>
        <dbReference type="ChEBI" id="CHEBI:29108"/>
    </ligand>
</feature>
<feature type="binding site" evidence="2">
    <location>
        <position position="59"/>
    </location>
    <ligand>
        <name>Mn(2+)</name>
        <dbReference type="ChEBI" id="CHEBI:29035"/>
        <label>1</label>
    </ligand>
</feature>
<dbReference type="AlphaFoldDB" id="Q6HGX0"/>
<organism evidence="5 6">
    <name type="scientific">Bacillus thuringiensis subsp. konkukian (strain 97-27)</name>
    <dbReference type="NCBI Taxonomy" id="281309"/>
    <lineage>
        <taxon>Bacteria</taxon>
        <taxon>Bacillati</taxon>
        <taxon>Bacillota</taxon>
        <taxon>Bacilli</taxon>
        <taxon>Bacillales</taxon>
        <taxon>Bacillaceae</taxon>
        <taxon>Bacillus</taxon>
        <taxon>Bacillus cereus group</taxon>
    </lineage>
</organism>
<protein>
    <submittedName>
        <fullName evidence="5">Mn-containing catalase</fullName>
        <ecNumber evidence="5">1.11.1.6</ecNumber>
    </submittedName>
</protein>
<dbReference type="SUPFAM" id="SSF47240">
    <property type="entry name" value="Ferritin-like"/>
    <property type="match status" value="1"/>
</dbReference>
<evidence type="ECO:0000256" key="3">
    <source>
        <dbReference type="PIRSR" id="PIRSR607760-2"/>
    </source>
</evidence>
<feature type="binding site" evidence="2">
    <location>
        <position position="94"/>
    </location>
    <ligand>
        <name>Mn(2+)</name>
        <dbReference type="ChEBI" id="CHEBI:29035"/>
        <label>1</label>
    </ligand>
</feature>
<dbReference type="Proteomes" id="UP000001301">
    <property type="component" value="Chromosome"/>
</dbReference>
<accession>Q6HGX0</accession>